<dbReference type="GO" id="GO:1904263">
    <property type="term" value="P:positive regulation of TORC1 signaling"/>
    <property type="evidence" value="ECO:0007669"/>
    <property type="project" value="TreeGrafter"/>
</dbReference>
<dbReference type="PANTHER" id="PTHR16453">
    <property type="entry name" value="WD40 DOMAIN-CONTAINING PROTEIN MIO FAMILY MEMBER"/>
    <property type="match status" value="1"/>
</dbReference>
<gene>
    <name evidence="3" type="ORF">A1Q1_03487</name>
</gene>
<feature type="region of interest" description="Disordered" evidence="1">
    <location>
        <begin position="838"/>
        <end position="863"/>
    </location>
</feature>
<dbReference type="KEGG" id="tasa:A1Q1_03487"/>
<dbReference type="GO" id="GO:0005737">
    <property type="term" value="C:cytoplasm"/>
    <property type="evidence" value="ECO:0007669"/>
    <property type="project" value="TreeGrafter"/>
</dbReference>
<feature type="region of interest" description="Disordered" evidence="1">
    <location>
        <begin position="387"/>
        <end position="407"/>
    </location>
</feature>
<dbReference type="InterPro" id="IPR015943">
    <property type="entry name" value="WD40/YVTN_repeat-like_dom_sf"/>
</dbReference>
<evidence type="ECO:0000313" key="3">
    <source>
        <dbReference type="EMBL" id="EJT47710.1"/>
    </source>
</evidence>
<dbReference type="InterPro" id="IPR049092">
    <property type="entry name" value="MIOS_a-sol"/>
</dbReference>
<dbReference type="InterPro" id="IPR001680">
    <property type="entry name" value="WD40_rpt"/>
</dbReference>
<dbReference type="InterPro" id="IPR037593">
    <property type="entry name" value="MIOS/Sea4"/>
</dbReference>
<dbReference type="OrthoDB" id="341486at2759"/>
<dbReference type="VEuPathDB" id="FungiDB:A1Q1_03487"/>
<dbReference type="Gene3D" id="2.130.10.10">
    <property type="entry name" value="YVTN repeat-like/Quinoprotein amine dehydrogenase"/>
    <property type="match status" value="1"/>
</dbReference>
<organism evidence="3 4">
    <name type="scientific">Trichosporon asahii var. asahii (strain ATCC 90039 / CBS 2479 / JCM 2466 / KCTC 7840 / NBRC 103889/ NCYC 2677 / UAMH 7654)</name>
    <name type="common">Yeast</name>
    <dbReference type="NCBI Taxonomy" id="1186058"/>
    <lineage>
        <taxon>Eukaryota</taxon>
        <taxon>Fungi</taxon>
        <taxon>Dikarya</taxon>
        <taxon>Basidiomycota</taxon>
        <taxon>Agaricomycotina</taxon>
        <taxon>Tremellomycetes</taxon>
        <taxon>Trichosporonales</taxon>
        <taxon>Trichosporonaceae</taxon>
        <taxon>Trichosporon</taxon>
    </lineage>
</organism>
<dbReference type="SMART" id="SM00320">
    <property type="entry name" value="WD40"/>
    <property type="match status" value="4"/>
</dbReference>
<protein>
    <submittedName>
        <fullName evidence="3">Cytoplasm protein</fullName>
    </submittedName>
</protein>
<comment type="caution">
    <text evidence="3">The sequence shown here is derived from an EMBL/GenBank/DDBJ whole genome shotgun (WGS) entry which is preliminary data.</text>
</comment>
<dbReference type="RefSeq" id="XP_014178760.1">
    <property type="nucleotide sequence ID" value="XM_014323285.1"/>
</dbReference>
<name>J4UAE3_TRIAS</name>
<dbReference type="GeneID" id="25987000"/>
<feature type="region of interest" description="Disordered" evidence="1">
    <location>
        <begin position="558"/>
        <end position="579"/>
    </location>
</feature>
<dbReference type="AlphaFoldDB" id="J4UAE3"/>
<dbReference type="Proteomes" id="UP000002748">
    <property type="component" value="Unassembled WGS sequence"/>
</dbReference>
<evidence type="ECO:0000256" key="1">
    <source>
        <dbReference type="SAM" id="MobiDB-lite"/>
    </source>
</evidence>
<dbReference type="Pfam" id="PF21720">
    <property type="entry name" value="MIOS_WD40"/>
    <property type="match status" value="1"/>
</dbReference>
<evidence type="ECO:0000259" key="2">
    <source>
        <dbReference type="Pfam" id="PF21719"/>
    </source>
</evidence>
<feature type="compositionally biased region" description="Polar residues" evidence="1">
    <location>
        <begin position="558"/>
        <end position="571"/>
    </location>
</feature>
<dbReference type="SUPFAM" id="SSF50978">
    <property type="entry name" value="WD40 repeat-like"/>
    <property type="match status" value="1"/>
</dbReference>
<dbReference type="PANTHER" id="PTHR16453:SF9">
    <property type="entry name" value="GATOR COMPLEX PROTEIN MIOS"/>
    <property type="match status" value="1"/>
</dbReference>
<evidence type="ECO:0000313" key="4">
    <source>
        <dbReference type="Proteomes" id="UP000002748"/>
    </source>
</evidence>
<feature type="domain" description="MIOS-like alpha-solenoid" evidence="2">
    <location>
        <begin position="483"/>
        <end position="742"/>
    </location>
</feature>
<dbReference type="HOGENOM" id="CLU_005843_0_0_1"/>
<reference evidence="3 4" key="1">
    <citation type="journal article" date="2012" name="Eukaryot. Cell">
        <title>Draft genome sequence of CBS 2479, the standard type strain of Trichosporon asahii.</title>
        <authorList>
            <person name="Yang R.Y."/>
            <person name="Li H.T."/>
            <person name="Zhu H."/>
            <person name="Zhou G.P."/>
            <person name="Wang M."/>
            <person name="Wang L."/>
        </authorList>
    </citation>
    <scope>NUCLEOTIDE SEQUENCE [LARGE SCALE GENOMIC DNA]</scope>
    <source>
        <strain evidence="4">ATCC 90039 / CBS 2479 / JCM 2466 / KCTC 7840 / NCYC 2677 / UAMH 7654</strain>
    </source>
</reference>
<dbReference type="InterPro" id="IPR036322">
    <property type="entry name" value="WD40_repeat_dom_sf"/>
</dbReference>
<sequence>MSDPKRLLAADPLSAGLGGKTHFAVAGQSSSGAPGDVRMYQWDSGTDTLSIVGLQSDVGGSIKALAWCPHPAQRRLLSLGLGTGRTQLFTLPQSSLNLTPGVSTSPVAVLSVKHQRAVTALDFSTHDPSLLAIGYERHRSDYSLLIWDIADAIAALQPDPSGESTYVRPSERLEAHVISRTDRCRHIQQYCASEAVHSVAWIPGSSFQLLASANNKAIRTYDLRTPSRDAGGSGAVTQWATKAVFHLAPRPGTCTVASAEMGTVRLWDTRQPGLEVTSIDVKDSGPVTGMSWVDGRLGVGTRDAGVRLWDMVGDEPQVAGMRHVVKPRQPLQSFAFVPSKKAKDIAFVVRDGTIGIGPIGSPTGVALSARSDLAICASGLQILDPETGGTGAWTPATSVPPSPVRETETRRNRFQLAPERVSALLSAQRKSRSGWSTPASLGRAATHEEALDELAHSLAVDFDEAQGMEGFARVLRHDGSFIMRRRVEEGYGLENLHLNAAIATRFPDADRIAGCWEFIDHFVRATGPSVSVRGSYDLTYQGLWAVWSGELGNESSAGWTGSMRSVSSSSEKGGPPAHDAEYNAAVAKLNALRSDAGSVGAPGSHRLPHGSRAPQRRMMLAICGENSGYDAMKEVDRLVADAQRTKAACWAFFAGEEEPAVTLLMRSSDERHRLMAATIAGFMTQAKAERGSLFWQEHWRSLVDKVDDPYVRAVLSKIAGENWDNILYDESLPLLDRVAIAVCNLTHAVPAQPAEPMRAAGLAARPGPDGLHALWPGASAAIRRPNLGHSDGSPALRLLQPLAPVRLGRPPRPEMAGRLPLPPGQLAGVGRAVLLRRGSQGRAARARRGVADRRADHRHLPRVPQPDCARVQRTPQYQEGTLARHRQAAERAHDAVPVLPERAAEVLYL</sequence>
<dbReference type="Pfam" id="PF21719">
    <property type="entry name" value="MIOS_a-sol"/>
    <property type="match status" value="1"/>
</dbReference>
<proteinExistence type="predicted"/>
<dbReference type="EMBL" id="ALBS01000233">
    <property type="protein sequence ID" value="EJT47710.1"/>
    <property type="molecule type" value="Genomic_DNA"/>
</dbReference>
<accession>J4UAE3</accession>